<organism evidence="1">
    <name type="scientific">Timema monikensis</name>
    <dbReference type="NCBI Taxonomy" id="170555"/>
    <lineage>
        <taxon>Eukaryota</taxon>
        <taxon>Metazoa</taxon>
        <taxon>Ecdysozoa</taxon>
        <taxon>Arthropoda</taxon>
        <taxon>Hexapoda</taxon>
        <taxon>Insecta</taxon>
        <taxon>Pterygota</taxon>
        <taxon>Neoptera</taxon>
        <taxon>Polyneoptera</taxon>
        <taxon>Phasmatodea</taxon>
        <taxon>Timematodea</taxon>
        <taxon>Timematoidea</taxon>
        <taxon>Timematidae</taxon>
        <taxon>Timema</taxon>
    </lineage>
</organism>
<evidence type="ECO:0000313" key="1">
    <source>
        <dbReference type="EMBL" id="CAD7431639.1"/>
    </source>
</evidence>
<dbReference type="AlphaFoldDB" id="A0A7R9ECT0"/>
<protein>
    <submittedName>
        <fullName evidence="1">Uncharacterized protein</fullName>
    </submittedName>
</protein>
<gene>
    <name evidence="1" type="ORF">TMSB3V08_LOCUS8366</name>
</gene>
<name>A0A7R9ECT0_9NEOP</name>
<sequence>MDSLVLTDSSLLTTLKSYQTKLCIPTPNHMICKNTCLAAVSQHQRSHGATVEFLTKEFNMIAVAFLKDILKYLNALKIKLQWNGNRAGEDGKKDCLQTTDNAAPVFLMVCDKSREEKRARCRIGPRIPHVEPWQDARNSGVGLVRPRHNLDMFGKNLRCHTIAIDSIAGEGQKELLDKSPRSQLCLKVVCWGKKELLDKSPHSQLCLKGVCWGKKELLDKSPHSQLCLEGVCWGKKELLDKSPHSQLCLEGVCWGHLKYCSPMASLVLTDSSQLTSDSQHLGIYLHVDCLSDTPRKLTPLAAVRRVVISRASRRKSRGDSLRVRSVVNPRVDQTILPGQSPSTTSSHGETRYESVVWSILVLTKPYYPVSPPRPPLVTGKKELLAKSPRSQLCLKVVCWGKKELLAISPRSQLCMKVVCWGKKELLAKYPRSQLCKKELLAKSSRSRLCLKVVCWGKNGLLAKSPRSQLYTPNITSTACLMEKSFIFALFWLTVAKSPRSQLYLKIVCWGKKELLVKSIRSQLCLKVVYWGKRELLAKSPRSQLCLKVVCWGKTELLVKSPRSQLCLKVVCWDVGHRRPLHGIAPIGGSNEGQMTYDDMTYVTPNTLHIKYITEYTTTTRDLWRLPVRTKDDDVKTESSQKLTAAKDSTNEINTALV</sequence>
<dbReference type="EMBL" id="OB795079">
    <property type="protein sequence ID" value="CAD7431639.1"/>
    <property type="molecule type" value="Genomic_DNA"/>
</dbReference>
<proteinExistence type="predicted"/>
<reference evidence="1" key="1">
    <citation type="submission" date="2020-11" db="EMBL/GenBank/DDBJ databases">
        <authorList>
            <person name="Tran Van P."/>
        </authorList>
    </citation>
    <scope>NUCLEOTIDE SEQUENCE</scope>
</reference>
<accession>A0A7R9ECT0</accession>